<keyword evidence="4" id="KW-1185">Reference proteome</keyword>
<dbReference type="SUPFAM" id="SSF52833">
    <property type="entry name" value="Thioredoxin-like"/>
    <property type="match status" value="1"/>
</dbReference>
<name>A0A9W8GFI9_9FUNG</name>
<proteinExistence type="predicted"/>
<dbReference type="SUPFAM" id="SSF47616">
    <property type="entry name" value="GST C-terminal domain-like"/>
    <property type="match status" value="1"/>
</dbReference>
<feature type="domain" description="GST N-terminal" evidence="1">
    <location>
        <begin position="11"/>
        <end position="90"/>
    </location>
</feature>
<dbReference type="AlphaFoldDB" id="A0A9W8GFI9"/>
<dbReference type="InterPro" id="IPR036282">
    <property type="entry name" value="Glutathione-S-Trfase_C_sf"/>
</dbReference>
<dbReference type="InterPro" id="IPR050983">
    <property type="entry name" value="GST_Omega/HSP26"/>
</dbReference>
<sequence>MSATTFPFKENAYTLYSNALCPYAQRAVRAFNLAKVPYVVEEIDLKNKPDWYHLVNPQLKVPALRTPDGTILIESLVIAEFVADQFPESGLLSTSATERAQLRLFIELFSTRISPFTYKVMTSAEVEDQEKAAESLLAGIRAANDELLRQWERPSGKGGPFWYGSKFGFAEITTVSFVGLFVGLKHYRGFEVPETKEYEAFNRWKTAFSQHPGFTDVKPEDATLIEAYKKFIPASKN</sequence>
<dbReference type="OrthoDB" id="202840at2759"/>
<dbReference type="EMBL" id="JANBTX010000242">
    <property type="protein sequence ID" value="KAJ2683997.1"/>
    <property type="molecule type" value="Genomic_DNA"/>
</dbReference>
<dbReference type="InterPro" id="IPR004045">
    <property type="entry name" value="Glutathione_S-Trfase_N"/>
</dbReference>
<protein>
    <recommendedName>
        <fullName evidence="5">Glutathione S-transferase</fullName>
    </recommendedName>
</protein>
<dbReference type="Gene3D" id="1.20.1050.10">
    <property type="match status" value="1"/>
</dbReference>
<accession>A0A9W8GFI9</accession>
<dbReference type="PANTHER" id="PTHR43968:SF6">
    <property type="entry name" value="GLUTATHIONE S-TRANSFERASE OMEGA"/>
    <property type="match status" value="1"/>
</dbReference>
<dbReference type="GO" id="GO:0005737">
    <property type="term" value="C:cytoplasm"/>
    <property type="evidence" value="ECO:0007669"/>
    <property type="project" value="TreeGrafter"/>
</dbReference>
<feature type="domain" description="GST C-terminal" evidence="2">
    <location>
        <begin position="95"/>
        <end position="231"/>
    </location>
</feature>
<evidence type="ECO:0000259" key="1">
    <source>
        <dbReference type="PROSITE" id="PS50404"/>
    </source>
</evidence>
<evidence type="ECO:0000259" key="2">
    <source>
        <dbReference type="PROSITE" id="PS50405"/>
    </source>
</evidence>
<dbReference type="InterPro" id="IPR040079">
    <property type="entry name" value="Glutathione_S-Trfase"/>
</dbReference>
<dbReference type="PANTHER" id="PTHR43968">
    <property type="match status" value="1"/>
</dbReference>
<organism evidence="3 4">
    <name type="scientific">Coemansia spiralis</name>
    <dbReference type="NCBI Taxonomy" id="417178"/>
    <lineage>
        <taxon>Eukaryota</taxon>
        <taxon>Fungi</taxon>
        <taxon>Fungi incertae sedis</taxon>
        <taxon>Zoopagomycota</taxon>
        <taxon>Kickxellomycotina</taxon>
        <taxon>Kickxellomycetes</taxon>
        <taxon>Kickxellales</taxon>
        <taxon>Kickxellaceae</taxon>
        <taxon>Coemansia</taxon>
    </lineage>
</organism>
<dbReference type="Proteomes" id="UP001151516">
    <property type="component" value="Unassembled WGS sequence"/>
</dbReference>
<evidence type="ECO:0000313" key="4">
    <source>
        <dbReference type="Proteomes" id="UP001151516"/>
    </source>
</evidence>
<dbReference type="Pfam" id="PF13409">
    <property type="entry name" value="GST_N_2"/>
    <property type="match status" value="1"/>
</dbReference>
<evidence type="ECO:0000313" key="3">
    <source>
        <dbReference type="EMBL" id="KAJ2683997.1"/>
    </source>
</evidence>
<dbReference type="SFLD" id="SFLDS00019">
    <property type="entry name" value="Glutathione_Transferase_(cytos"/>
    <property type="match status" value="1"/>
</dbReference>
<comment type="caution">
    <text evidence="3">The sequence shown here is derived from an EMBL/GenBank/DDBJ whole genome shotgun (WGS) entry which is preliminary data.</text>
</comment>
<evidence type="ECO:0008006" key="5">
    <source>
        <dbReference type="Google" id="ProtNLM"/>
    </source>
</evidence>
<dbReference type="SFLD" id="SFLDG00358">
    <property type="entry name" value="Main_(cytGST)"/>
    <property type="match status" value="1"/>
</dbReference>
<dbReference type="InterPro" id="IPR036249">
    <property type="entry name" value="Thioredoxin-like_sf"/>
</dbReference>
<reference evidence="3" key="1">
    <citation type="submission" date="2022-07" db="EMBL/GenBank/DDBJ databases">
        <title>Phylogenomic reconstructions and comparative analyses of Kickxellomycotina fungi.</title>
        <authorList>
            <person name="Reynolds N.K."/>
            <person name="Stajich J.E."/>
            <person name="Barry K."/>
            <person name="Grigoriev I.V."/>
            <person name="Crous P."/>
            <person name="Smith M.E."/>
        </authorList>
    </citation>
    <scope>NUCLEOTIDE SEQUENCE</scope>
    <source>
        <strain evidence="3">CBS 109367</strain>
    </source>
</reference>
<dbReference type="Gene3D" id="3.40.30.10">
    <property type="entry name" value="Glutaredoxin"/>
    <property type="match status" value="1"/>
</dbReference>
<dbReference type="PROSITE" id="PS50405">
    <property type="entry name" value="GST_CTER"/>
    <property type="match status" value="1"/>
</dbReference>
<dbReference type="InterPro" id="IPR010987">
    <property type="entry name" value="Glutathione-S-Trfase_C-like"/>
</dbReference>
<gene>
    <name evidence="3" type="ORF">IWW39_005168</name>
</gene>
<dbReference type="PROSITE" id="PS50404">
    <property type="entry name" value="GST_NTER"/>
    <property type="match status" value="1"/>
</dbReference>